<name>B1ZVE1_OPITP</name>
<comment type="subunit">
    <text evidence="7">Homodimer. Forms a stable heterotetrameric complex of 2 MoeB and 2 MoaD during adenylation of MoaD.</text>
</comment>
<dbReference type="InterPro" id="IPR036873">
    <property type="entry name" value="Rhodanese-like_dom_sf"/>
</dbReference>
<comment type="similarity">
    <text evidence="1">Belongs to the HesA/MoeB/ThiF family.</text>
</comment>
<evidence type="ECO:0000256" key="2">
    <source>
        <dbReference type="ARBA" id="ARBA00022679"/>
    </source>
</evidence>
<dbReference type="STRING" id="452637.Oter_3531"/>
<keyword evidence="15" id="KW-1185">Reference proteome</keyword>
<dbReference type="GO" id="GO:0008641">
    <property type="term" value="F:ubiquitin-like modifier activating enzyme activity"/>
    <property type="evidence" value="ECO:0007669"/>
    <property type="project" value="InterPro"/>
</dbReference>
<dbReference type="OrthoDB" id="9800872at2"/>
<dbReference type="InterPro" id="IPR035985">
    <property type="entry name" value="Ubiquitin-activating_enz"/>
</dbReference>
<dbReference type="Gene3D" id="3.40.50.720">
    <property type="entry name" value="NAD(P)-binding Rossmann-like Domain"/>
    <property type="match status" value="1"/>
</dbReference>
<dbReference type="Gene3D" id="3.40.250.10">
    <property type="entry name" value="Rhodanese-like domain"/>
    <property type="match status" value="1"/>
</dbReference>
<dbReference type="PROSITE" id="PS50206">
    <property type="entry name" value="RHODANESE_3"/>
    <property type="match status" value="1"/>
</dbReference>
<evidence type="ECO:0000256" key="10">
    <source>
        <dbReference type="ARBA" id="ARBA00075110"/>
    </source>
</evidence>
<comment type="function">
    <text evidence="6">Catalyzes the adenylation by ATP of the carboxyl group of the C-terminal glycine of sulfur carrier protein MoaD.</text>
</comment>
<sequence>MPESLPELSPAELARYSRHLLLEQVGLAGQRRIAAARVLVIGAGGLGSPAGLYLAAAGIGTLGIADLDRVEAHNLQRQLLHDTASVGEPKVSSAARRLRGLNPHVRVVEHASGVTTENAPGLFANYDVIVDGTDNFDARYMNNDAAFHAGKPLVFGSVFKFEGQVAVFDPAHDGPCYRCLFPEPPASGSVPGCGEAGVLGALCGVIGSLQALETIKLVTGVGAPLRGKLLTYDALTQTFQTLALARNPSCPLCGDGAIAPAAQLPPRAPDAPREISAAEARHRLDTTPEQTLLLDVREPWETEIVRIAGAEHIPMRQVPARLSTLPKDRDLLVLCHHGSRSRQVSEFLRAQGFPRAINVAGGIAAWTDEVDPSLVRY</sequence>
<dbReference type="InterPro" id="IPR001763">
    <property type="entry name" value="Rhodanese-like_dom"/>
</dbReference>
<evidence type="ECO:0000313" key="14">
    <source>
        <dbReference type="EMBL" id="ACB76808.1"/>
    </source>
</evidence>
<dbReference type="GO" id="GO:0004792">
    <property type="term" value="F:thiosulfate-cyanide sulfurtransferase activity"/>
    <property type="evidence" value="ECO:0007669"/>
    <property type="project" value="TreeGrafter"/>
</dbReference>
<dbReference type="FunFam" id="3.40.50.720:FF:000033">
    <property type="entry name" value="Adenylyltransferase and sulfurtransferase MOCS3"/>
    <property type="match status" value="1"/>
</dbReference>
<evidence type="ECO:0000256" key="7">
    <source>
        <dbReference type="ARBA" id="ARBA00063809"/>
    </source>
</evidence>
<dbReference type="AlphaFoldDB" id="B1ZVE1"/>
<dbReference type="Proteomes" id="UP000007013">
    <property type="component" value="Chromosome"/>
</dbReference>
<dbReference type="EC" id="2.7.7.80" evidence="8"/>
<dbReference type="HOGENOM" id="CLU_013325_1_0_0"/>
<dbReference type="SMART" id="SM00450">
    <property type="entry name" value="RHOD"/>
    <property type="match status" value="1"/>
</dbReference>
<evidence type="ECO:0000256" key="12">
    <source>
        <dbReference type="ARBA" id="ARBA00078531"/>
    </source>
</evidence>
<feature type="domain" description="Rhodanese" evidence="13">
    <location>
        <begin position="287"/>
        <end position="375"/>
    </location>
</feature>
<dbReference type="PANTHER" id="PTHR10953">
    <property type="entry name" value="UBIQUITIN-ACTIVATING ENZYME E1"/>
    <property type="match status" value="1"/>
</dbReference>
<accession>B1ZVE1</accession>
<evidence type="ECO:0000256" key="8">
    <source>
        <dbReference type="ARBA" id="ARBA00066884"/>
    </source>
</evidence>
<comment type="catalytic activity">
    <reaction evidence="5">
        <text>[molybdopterin-synthase sulfur-carrier protein]-C-terminal Gly-Gly + ATP + H(+) = [molybdopterin-synthase sulfur-carrier protein]-C-terminal Gly-Gly-AMP + diphosphate</text>
        <dbReference type="Rhea" id="RHEA:43616"/>
        <dbReference type="Rhea" id="RHEA-COMP:12159"/>
        <dbReference type="Rhea" id="RHEA-COMP:12202"/>
        <dbReference type="ChEBI" id="CHEBI:15378"/>
        <dbReference type="ChEBI" id="CHEBI:30616"/>
        <dbReference type="ChEBI" id="CHEBI:33019"/>
        <dbReference type="ChEBI" id="CHEBI:90618"/>
        <dbReference type="ChEBI" id="CHEBI:90778"/>
        <dbReference type="EC" id="2.7.7.80"/>
    </reaction>
</comment>
<dbReference type="PANTHER" id="PTHR10953:SF102">
    <property type="entry name" value="ADENYLYLTRANSFERASE AND SULFURTRANSFERASE MOCS3"/>
    <property type="match status" value="1"/>
</dbReference>
<dbReference type="Pfam" id="PF00581">
    <property type="entry name" value="Rhodanese"/>
    <property type="match status" value="1"/>
</dbReference>
<evidence type="ECO:0000259" key="13">
    <source>
        <dbReference type="PROSITE" id="PS50206"/>
    </source>
</evidence>
<reference evidence="14 15" key="1">
    <citation type="journal article" date="2011" name="J. Bacteriol.">
        <title>Genome sequence of the verrucomicrobium Opitutus terrae PB90-1, an abundant inhabitant of rice paddy soil ecosystems.</title>
        <authorList>
            <person name="van Passel M.W."/>
            <person name="Kant R."/>
            <person name="Palva A."/>
            <person name="Copeland A."/>
            <person name="Lucas S."/>
            <person name="Lapidus A."/>
            <person name="Glavina del Rio T."/>
            <person name="Pitluck S."/>
            <person name="Goltsman E."/>
            <person name="Clum A."/>
            <person name="Sun H."/>
            <person name="Schmutz J."/>
            <person name="Larimer F.W."/>
            <person name="Land M.L."/>
            <person name="Hauser L."/>
            <person name="Kyrpides N."/>
            <person name="Mikhailova N."/>
            <person name="Richardson P.P."/>
            <person name="Janssen P.H."/>
            <person name="de Vos W.M."/>
            <person name="Smidt H."/>
        </authorList>
    </citation>
    <scope>NUCLEOTIDE SEQUENCE [LARGE SCALE GENOMIC DNA]</scope>
    <source>
        <strain evidence="15">DSM 11246 / JCM 15787 / PB90-1</strain>
    </source>
</reference>
<dbReference type="InterPro" id="IPR045886">
    <property type="entry name" value="ThiF/MoeB/HesA"/>
</dbReference>
<dbReference type="eggNOG" id="COG0476">
    <property type="taxonomic scope" value="Bacteria"/>
</dbReference>
<gene>
    <name evidence="14" type="ordered locus">Oter_3531</name>
</gene>
<dbReference type="KEGG" id="ote:Oter_3531"/>
<dbReference type="InterPro" id="IPR000594">
    <property type="entry name" value="ThiF_NAD_FAD-bd"/>
</dbReference>
<evidence type="ECO:0000256" key="1">
    <source>
        <dbReference type="ARBA" id="ARBA00009919"/>
    </source>
</evidence>
<dbReference type="CDD" id="cd00757">
    <property type="entry name" value="ThiF_MoeB_HesA_family"/>
    <property type="match status" value="1"/>
</dbReference>
<keyword evidence="2" id="KW-0808">Transferase</keyword>
<evidence type="ECO:0000256" key="11">
    <source>
        <dbReference type="ARBA" id="ARBA00075328"/>
    </source>
</evidence>
<keyword evidence="3" id="KW-0547">Nucleotide-binding</keyword>
<dbReference type="GO" id="GO:0005829">
    <property type="term" value="C:cytosol"/>
    <property type="evidence" value="ECO:0007669"/>
    <property type="project" value="TreeGrafter"/>
</dbReference>
<protein>
    <recommendedName>
        <fullName evidence="9">Molybdopterin-synthase adenylyltransferase</fullName>
        <ecNumber evidence="8">2.7.7.80</ecNumber>
    </recommendedName>
    <alternativeName>
        <fullName evidence="12">MoaD protein adenylase</fullName>
    </alternativeName>
    <alternativeName>
        <fullName evidence="10">Molybdopterin-converting factor subunit 1 adenylase</fullName>
    </alternativeName>
    <alternativeName>
        <fullName evidence="11">Sulfur carrier protein MoaD adenylyltransferase</fullName>
    </alternativeName>
</protein>
<keyword evidence="4" id="KW-0067">ATP-binding</keyword>
<evidence type="ECO:0000256" key="4">
    <source>
        <dbReference type="ARBA" id="ARBA00022840"/>
    </source>
</evidence>
<evidence type="ECO:0000256" key="9">
    <source>
        <dbReference type="ARBA" id="ARBA00073635"/>
    </source>
</evidence>
<dbReference type="GO" id="GO:0061605">
    <property type="term" value="F:molybdopterin-synthase adenylyltransferase activity"/>
    <property type="evidence" value="ECO:0007669"/>
    <property type="project" value="UniProtKB-EC"/>
</dbReference>
<evidence type="ECO:0000256" key="6">
    <source>
        <dbReference type="ARBA" id="ARBA00055169"/>
    </source>
</evidence>
<dbReference type="SUPFAM" id="SSF69572">
    <property type="entry name" value="Activating enzymes of the ubiquitin-like proteins"/>
    <property type="match status" value="1"/>
</dbReference>
<dbReference type="EMBL" id="CP001032">
    <property type="protein sequence ID" value="ACB76808.1"/>
    <property type="molecule type" value="Genomic_DNA"/>
</dbReference>
<evidence type="ECO:0000256" key="3">
    <source>
        <dbReference type="ARBA" id="ARBA00022741"/>
    </source>
</evidence>
<dbReference type="GO" id="GO:0005524">
    <property type="term" value="F:ATP binding"/>
    <property type="evidence" value="ECO:0007669"/>
    <property type="project" value="UniProtKB-KW"/>
</dbReference>
<dbReference type="GO" id="GO:0008146">
    <property type="term" value="F:sulfotransferase activity"/>
    <property type="evidence" value="ECO:0007669"/>
    <property type="project" value="TreeGrafter"/>
</dbReference>
<dbReference type="NCBIfam" id="NF004281">
    <property type="entry name" value="PRK05690.1"/>
    <property type="match status" value="1"/>
</dbReference>
<dbReference type="eggNOG" id="COG0607">
    <property type="taxonomic scope" value="Bacteria"/>
</dbReference>
<proteinExistence type="inferred from homology"/>
<organism evidence="14 15">
    <name type="scientific">Opitutus terrae (strain DSM 11246 / JCM 15787 / PB90-1)</name>
    <dbReference type="NCBI Taxonomy" id="452637"/>
    <lineage>
        <taxon>Bacteria</taxon>
        <taxon>Pseudomonadati</taxon>
        <taxon>Verrucomicrobiota</taxon>
        <taxon>Opitutia</taxon>
        <taxon>Opitutales</taxon>
        <taxon>Opitutaceae</taxon>
        <taxon>Opitutus</taxon>
    </lineage>
</organism>
<dbReference type="Pfam" id="PF00899">
    <property type="entry name" value="ThiF"/>
    <property type="match status" value="1"/>
</dbReference>
<evidence type="ECO:0000313" key="15">
    <source>
        <dbReference type="Proteomes" id="UP000007013"/>
    </source>
</evidence>
<evidence type="ECO:0000256" key="5">
    <source>
        <dbReference type="ARBA" id="ARBA00052218"/>
    </source>
</evidence>
<dbReference type="RefSeq" id="WP_012376337.1">
    <property type="nucleotide sequence ID" value="NC_010571.1"/>
</dbReference>